<dbReference type="PANTHER" id="PTHR46376:SF1">
    <property type="entry name" value="LEUCINE-ZIPPER-LIKE TRANSCRIPTIONAL REGULATOR 1"/>
    <property type="match status" value="1"/>
</dbReference>
<dbReference type="InterPro" id="IPR015915">
    <property type="entry name" value="Kelch-typ_b-propeller"/>
</dbReference>
<feature type="chain" id="PRO_5017376514" description="Attractin/MKLN-like beta-propeller domain-containing protein" evidence="5">
    <location>
        <begin position="29"/>
        <end position="488"/>
    </location>
</feature>
<feature type="signal peptide" evidence="5">
    <location>
        <begin position="1"/>
        <end position="28"/>
    </location>
</feature>
<evidence type="ECO:0000313" key="7">
    <source>
        <dbReference type="EMBL" id="RIA95403.1"/>
    </source>
</evidence>
<dbReference type="InterPro" id="IPR056737">
    <property type="entry name" value="Beta-prop_ATRN-MKLN-like"/>
</dbReference>
<keyword evidence="2" id="KW-0677">Repeat</keyword>
<dbReference type="SUPFAM" id="SSF117281">
    <property type="entry name" value="Kelch motif"/>
    <property type="match status" value="1"/>
</dbReference>
<name>A0A397TAV4_9GLOM</name>
<proteinExistence type="predicted"/>
<keyword evidence="5" id="KW-0732">Signal</keyword>
<reference evidence="7 8" key="1">
    <citation type="submission" date="2018-06" db="EMBL/GenBank/DDBJ databases">
        <title>Comparative genomics reveals the genomic features of Rhizophagus irregularis, R. cerebriforme, R. diaphanum and Gigaspora rosea, and their symbiotic lifestyle signature.</title>
        <authorList>
            <person name="Morin E."/>
            <person name="San Clemente H."/>
            <person name="Chen E.C.H."/>
            <person name="De La Providencia I."/>
            <person name="Hainaut M."/>
            <person name="Kuo A."/>
            <person name="Kohler A."/>
            <person name="Murat C."/>
            <person name="Tang N."/>
            <person name="Roy S."/>
            <person name="Loubradou J."/>
            <person name="Henrissat B."/>
            <person name="Grigoriev I.V."/>
            <person name="Corradi N."/>
            <person name="Roux C."/>
            <person name="Martin F.M."/>
        </authorList>
    </citation>
    <scope>NUCLEOTIDE SEQUENCE [LARGE SCALE GENOMIC DNA]</scope>
    <source>
        <strain evidence="7 8">DAOM 227022</strain>
    </source>
</reference>
<keyword evidence="4" id="KW-1133">Transmembrane helix</keyword>
<evidence type="ECO:0000256" key="1">
    <source>
        <dbReference type="ARBA" id="ARBA00022441"/>
    </source>
</evidence>
<feature type="region of interest" description="Disordered" evidence="3">
    <location>
        <begin position="446"/>
        <end position="488"/>
    </location>
</feature>
<evidence type="ECO:0000259" key="6">
    <source>
        <dbReference type="Pfam" id="PF24981"/>
    </source>
</evidence>
<dbReference type="EMBL" id="QKYT01000061">
    <property type="protein sequence ID" value="RIA95403.1"/>
    <property type="molecule type" value="Genomic_DNA"/>
</dbReference>
<feature type="domain" description="Attractin/MKLN-like beta-propeller" evidence="6">
    <location>
        <begin position="44"/>
        <end position="292"/>
    </location>
</feature>
<accession>A0A397TAV4</accession>
<organism evidence="7 8">
    <name type="scientific">Glomus cerebriforme</name>
    <dbReference type="NCBI Taxonomy" id="658196"/>
    <lineage>
        <taxon>Eukaryota</taxon>
        <taxon>Fungi</taxon>
        <taxon>Fungi incertae sedis</taxon>
        <taxon>Mucoromycota</taxon>
        <taxon>Glomeromycotina</taxon>
        <taxon>Glomeromycetes</taxon>
        <taxon>Glomerales</taxon>
        <taxon>Glomeraceae</taxon>
        <taxon>Glomus</taxon>
    </lineage>
</organism>
<sequence>MIYKNLNHHLKIIVLIQLFLFVNRDVYGQLFMPGPRVGHTANLVGGSLLNDINLVYQFDTKTNVLSIPTIQGFAPISRAFMSSVNYGGKIYMFGGIDTNDNTIVSNDLNILDTINLNWGVGSLINAPPPVSKHTATLINGVIYFIGGMLQNNIHALMTDIYQYDIVTDTWSLQIATLTLGAVPGPRVGHSAVLVGNKICIFGGIHYSVSPNGPIAMLDTTTLIWSIPQFENSMIPLVPNLVYHTATMVDNFMFVAFGNDTNVPEGAFGLNNDFYIFDFSNFTWFSLTAQETANLNSKSSNPSPSPSTNVPKSPIPPISTINTATKSTSAAATSSNVNSGAEQQSSNKVIVGLSVGLGAVGIAAVAAFSVLFYRRKKNRDGEDLNDPITSGGQIPSSQRTTLYQQNATTTQQPNQQFVPQYQYMDPQRRSDYSNNLTQFQGYSGQEYSILPIPPDRFSDHYSSNYSPGSETYPYSPGSEIPPPPPPKTP</sequence>
<feature type="compositionally biased region" description="Polar residues" evidence="3">
    <location>
        <begin position="386"/>
        <end position="402"/>
    </location>
</feature>
<feature type="region of interest" description="Disordered" evidence="3">
    <location>
        <begin position="294"/>
        <end position="342"/>
    </location>
</feature>
<feature type="compositionally biased region" description="Pro residues" evidence="3">
    <location>
        <begin position="478"/>
        <end position="488"/>
    </location>
</feature>
<feature type="region of interest" description="Disordered" evidence="3">
    <location>
        <begin position="379"/>
        <end position="415"/>
    </location>
</feature>
<keyword evidence="4" id="KW-0812">Transmembrane</keyword>
<evidence type="ECO:0000256" key="5">
    <source>
        <dbReference type="SAM" id="SignalP"/>
    </source>
</evidence>
<feature type="compositionally biased region" description="Low complexity" evidence="3">
    <location>
        <begin position="403"/>
        <end position="415"/>
    </location>
</feature>
<keyword evidence="1" id="KW-0880">Kelch repeat</keyword>
<dbReference type="OrthoDB" id="432528at2759"/>
<evidence type="ECO:0000256" key="2">
    <source>
        <dbReference type="ARBA" id="ARBA00022737"/>
    </source>
</evidence>
<evidence type="ECO:0000313" key="8">
    <source>
        <dbReference type="Proteomes" id="UP000265703"/>
    </source>
</evidence>
<evidence type="ECO:0000256" key="3">
    <source>
        <dbReference type="SAM" id="MobiDB-lite"/>
    </source>
</evidence>
<feature type="compositionally biased region" description="Low complexity" evidence="3">
    <location>
        <begin position="295"/>
        <end position="311"/>
    </location>
</feature>
<dbReference type="Proteomes" id="UP000265703">
    <property type="component" value="Unassembled WGS sequence"/>
</dbReference>
<feature type="compositionally biased region" description="Polar residues" evidence="3">
    <location>
        <begin position="459"/>
        <end position="468"/>
    </location>
</feature>
<keyword evidence="4" id="KW-0472">Membrane</keyword>
<dbReference type="Gene3D" id="2.120.10.80">
    <property type="entry name" value="Kelch-type beta propeller"/>
    <property type="match status" value="2"/>
</dbReference>
<dbReference type="AlphaFoldDB" id="A0A397TAV4"/>
<feature type="compositionally biased region" description="Low complexity" evidence="3">
    <location>
        <begin position="318"/>
        <end position="340"/>
    </location>
</feature>
<feature type="transmembrane region" description="Helical" evidence="4">
    <location>
        <begin position="348"/>
        <end position="372"/>
    </location>
</feature>
<protein>
    <recommendedName>
        <fullName evidence="6">Attractin/MKLN-like beta-propeller domain-containing protein</fullName>
    </recommendedName>
</protein>
<comment type="caution">
    <text evidence="7">The sequence shown here is derived from an EMBL/GenBank/DDBJ whole genome shotgun (WGS) entry which is preliminary data.</text>
</comment>
<keyword evidence="8" id="KW-1185">Reference proteome</keyword>
<dbReference type="InterPro" id="IPR051568">
    <property type="entry name" value="LZTR1/Attractin"/>
</dbReference>
<dbReference type="GO" id="GO:0005794">
    <property type="term" value="C:Golgi apparatus"/>
    <property type="evidence" value="ECO:0007669"/>
    <property type="project" value="TreeGrafter"/>
</dbReference>
<dbReference type="Pfam" id="PF24981">
    <property type="entry name" value="Beta-prop_ATRN-LZTR1"/>
    <property type="match status" value="1"/>
</dbReference>
<evidence type="ECO:0000256" key="4">
    <source>
        <dbReference type="SAM" id="Phobius"/>
    </source>
</evidence>
<dbReference type="PANTHER" id="PTHR46376">
    <property type="entry name" value="LEUCINE-ZIPPER-LIKE TRANSCRIPTIONAL REGULATOR 1"/>
    <property type="match status" value="1"/>
</dbReference>
<gene>
    <name evidence="7" type="ORF">C1645_734025</name>
</gene>